<name>A0AAD5IF68_ACENE</name>
<protein>
    <recommendedName>
        <fullName evidence="5">NAD-dependent epimerase/dehydratase domain-containing protein</fullName>
    </recommendedName>
</protein>
<dbReference type="CDD" id="cd08958">
    <property type="entry name" value="FR_SDR_e"/>
    <property type="match status" value="1"/>
</dbReference>
<dbReference type="Gene3D" id="3.40.50.720">
    <property type="entry name" value="NAD(P)-binding Rossmann-like Domain"/>
    <property type="match status" value="1"/>
</dbReference>
<feature type="compositionally biased region" description="Low complexity" evidence="4">
    <location>
        <begin position="380"/>
        <end position="399"/>
    </location>
</feature>
<dbReference type="InterPro" id="IPR001509">
    <property type="entry name" value="Epimerase_deHydtase"/>
</dbReference>
<dbReference type="FunFam" id="3.40.50.720:FF:000085">
    <property type="entry name" value="Dihydroflavonol reductase"/>
    <property type="match status" value="1"/>
</dbReference>
<dbReference type="InterPro" id="IPR036291">
    <property type="entry name" value="NAD(P)-bd_dom_sf"/>
</dbReference>
<dbReference type="PANTHER" id="PTHR10366:SF563">
    <property type="entry name" value="CINNAMOYL-COA REDUCTASE 16"/>
    <property type="match status" value="1"/>
</dbReference>
<dbReference type="InterPro" id="IPR050425">
    <property type="entry name" value="NAD(P)_dehydrat-like"/>
</dbReference>
<proteinExistence type="inferred from homology"/>
<evidence type="ECO:0000256" key="1">
    <source>
        <dbReference type="ARBA" id="ARBA00022857"/>
    </source>
</evidence>
<accession>A0AAD5IF68</accession>
<evidence type="ECO:0000313" key="7">
    <source>
        <dbReference type="Proteomes" id="UP001064489"/>
    </source>
</evidence>
<dbReference type="AlphaFoldDB" id="A0AAD5IF68"/>
<evidence type="ECO:0000256" key="4">
    <source>
        <dbReference type="SAM" id="MobiDB-lite"/>
    </source>
</evidence>
<dbReference type="EMBL" id="JAJSOW010000106">
    <property type="protein sequence ID" value="KAI9161675.1"/>
    <property type="molecule type" value="Genomic_DNA"/>
</dbReference>
<keyword evidence="2" id="KW-0560">Oxidoreductase</keyword>
<gene>
    <name evidence="6" type="ORF">LWI28_019624</name>
</gene>
<reference evidence="6" key="2">
    <citation type="submission" date="2023-02" db="EMBL/GenBank/DDBJ databases">
        <authorList>
            <person name="Swenson N.G."/>
            <person name="Wegrzyn J.L."/>
            <person name="Mcevoy S.L."/>
        </authorList>
    </citation>
    <scope>NUCLEOTIDE SEQUENCE</scope>
    <source>
        <strain evidence="6">91603</strain>
        <tissue evidence="6">Leaf</tissue>
    </source>
</reference>
<organism evidence="6 7">
    <name type="scientific">Acer negundo</name>
    <name type="common">Box elder</name>
    <dbReference type="NCBI Taxonomy" id="4023"/>
    <lineage>
        <taxon>Eukaryota</taxon>
        <taxon>Viridiplantae</taxon>
        <taxon>Streptophyta</taxon>
        <taxon>Embryophyta</taxon>
        <taxon>Tracheophyta</taxon>
        <taxon>Spermatophyta</taxon>
        <taxon>Magnoliopsida</taxon>
        <taxon>eudicotyledons</taxon>
        <taxon>Gunneridae</taxon>
        <taxon>Pentapetalae</taxon>
        <taxon>rosids</taxon>
        <taxon>malvids</taxon>
        <taxon>Sapindales</taxon>
        <taxon>Sapindaceae</taxon>
        <taxon>Hippocastanoideae</taxon>
        <taxon>Acereae</taxon>
        <taxon>Acer</taxon>
    </lineage>
</organism>
<feature type="compositionally biased region" description="Basic and acidic residues" evidence="4">
    <location>
        <begin position="403"/>
        <end position="414"/>
    </location>
</feature>
<evidence type="ECO:0000256" key="3">
    <source>
        <dbReference type="ARBA" id="ARBA00023445"/>
    </source>
</evidence>
<comment type="similarity">
    <text evidence="3">Belongs to the NAD(P)-dependent epimerase/dehydratase family. Dihydroflavonol-4-reductase subfamily.</text>
</comment>
<evidence type="ECO:0000256" key="2">
    <source>
        <dbReference type="ARBA" id="ARBA00023002"/>
    </source>
</evidence>
<dbReference type="Proteomes" id="UP001064489">
    <property type="component" value="Chromosome 2"/>
</dbReference>
<dbReference type="Pfam" id="PF01370">
    <property type="entry name" value="Epimerase"/>
    <property type="match status" value="1"/>
</dbReference>
<dbReference type="SUPFAM" id="SSF51735">
    <property type="entry name" value="NAD(P)-binding Rossmann-fold domains"/>
    <property type="match status" value="1"/>
</dbReference>
<reference evidence="6" key="1">
    <citation type="journal article" date="2022" name="Plant J.">
        <title>Strategies of tolerance reflected in two North American maple genomes.</title>
        <authorList>
            <person name="McEvoy S.L."/>
            <person name="Sezen U.U."/>
            <person name="Trouern-Trend A."/>
            <person name="McMahon S.M."/>
            <person name="Schaberg P.G."/>
            <person name="Yang J."/>
            <person name="Wegrzyn J.L."/>
            <person name="Swenson N.G."/>
        </authorList>
    </citation>
    <scope>NUCLEOTIDE SEQUENCE</scope>
    <source>
        <strain evidence="6">91603</strain>
    </source>
</reference>
<keyword evidence="7" id="KW-1185">Reference proteome</keyword>
<comment type="caution">
    <text evidence="6">The sequence shown here is derived from an EMBL/GenBank/DDBJ whole genome shotgun (WGS) entry which is preliminary data.</text>
</comment>
<sequence>MEESKGTVCVTGGTGFIASWLIMRLLQQGYFVRTTVRSHPEKKRDLSFLTTLPGSSEKLQIFNADLNDPDSFEEAIKGCTGVFHVAAPMDFEGKESEQVLTERTINGTLGILKACLKCKTVKRVVFTSSAAAVTFNGKNVDIMDESFWSSDQDHDIIKFPYAKTYTKWKTLSERAALQFAEETGLDLVTLILPYVAGPFICPKLPGSVHHILAMLFGNREGYSFLLNAPMVHVDDMARANIFLLEHPEAKGRYICSSHELTIQQMSEFLSAKYPEYSIPTVESLSEIEGFKLPGLSSKKLLDTGFKFKSSQSARPVLSIGEAFPLKRRGLCSQSTVLVNDAEKSSDIDPQEAQQTLEIAEAGLRKTETNWYKYKPENPDAAAASKSSQQQPKSASNSSAVILESKEDKVPESSN</sequence>
<feature type="domain" description="NAD-dependent epimerase/dehydratase" evidence="5">
    <location>
        <begin position="8"/>
        <end position="250"/>
    </location>
</feature>
<feature type="region of interest" description="Disordered" evidence="4">
    <location>
        <begin position="373"/>
        <end position="414"/>
    </location>
</feature>
<dbReference type="PANTHER" id="PTHR10366">
    <property type="entry name" value="NAD DEPENDENT EPIMERASE/DEHYDRATASE"/>
    <property type="match status" value="1"/>
</dbReference>
<evidence type="ECO:0000259" key="5">
    <source>
        <dbReference type="Pfam" id="PF01370"/>
    </source>
</evidence>
<keyword evidence="1" id="KW-0521">NADP</keyword>
<evidence type="ECO:0000313" key="6">
    <source>
        <dbReference type="EMBL" id="KAI9161675.1"/>
    </source>
</evidence>
<dbReference type="GO" id="GO:0016616">
    <property type="term" value="F:oxidoreductase activity, acting on the CH-OH group of donors, NAD or NADP as acceptor"/>
    <property type="evidence" value="ECO:0007669"/>
    <property type="project" value="TreeGrafter"/>
</dbReference>